<dbReference type="AlphaFoldDB" id="A0A553H221"/>
<sequence>MSSEPHFASRRDLRKAVIRLRLELHRQQLQHESLLITQPLRRVRGASYSVKESLRAGNAPVWGMAGASLLSFVLNRRRGVFGLVRLGTSLLPLIRMVRRKPVPASRYPVGTPPPL</sequence>
<proteinExistence type="predicted"/>
<dbReference type="EMBL" id="VJOY01000003">
    <property type="protein sequence ID" value="TRX75791.1"/>
    <property type="molecule type" value="Genomic_DNA"/>
</dbReference>
<accession>A0A553H221</accession>
<name>A0A553H221_9PSED</name>
<dbReference type="Proteomes" id="UP000315235">
    <property type="component" value="Unassembled WGS sequence"/>
</dbReference>
<evidence type="ECO:0008006" key="3">
    <source>
        <dbReference type="Google" id="ProtNLM"/>
    </source>
</evidence>
<comment type="caution">
    <text evidence="1">The sequence shown here is derived from an EMBL/GenBank/DDBJ whole genome shotgun (WGS) entry which is preliminary data.</text>
</comment>
<reference evidence="1 2" key="1">
    <citation type="submission" date="2019-07" db="EMBL/GenBank/DDBJ databases">
        <title>Pseudomonas mangiferae sp. nov., isolated from bark of mango tree in Thailand.</title>
        <authorList>
            <person name="Srisuk N."/>
            <person name="Anurat P."/>
        </authorList>
    </citation>
    <scope>NUCLEOTIDE SEQUENCE [LARGE SCALE GENOMIC DNA]</scope>
    <source>
        <strain evidence="1 2">DMKU_BBB3-04</strain>
    </source>
</reference>
<dbReference type="RefSeq" id="WP_143487183.1">
    <property type="nucleotide sequence ID" value="NZ_VJOY01000003.1"/>
</dbReference>
<evidence type="ECO:0000313" key="1">
    <source>
        <dbReference type="EMBL" id="TRX75791.1"/>
    </source>
</evidence>
<protein>
    <recommendedName>
        <fullName evidence="3">YqjK-like protein</fullName>
    </recommendedName>
</protein>
<organism evidence="1 2">
    <name type="scientific">Pseudomonas mangiferae</name>
    <dbReference type="NCBI Taxonomy" id="2593654"/>
    <lineage>
        <taxon>Bacteria</taxon>
        <taxon>Pseudomonadati</taxon>
        <taxon>Pseudomonadota</taxon>
        <taxon>Gammaproteobacteria</taxon>
        <taxon>Pseudomonadales</taxon>
        <taxon>Pseudomonadaceae</taxon>
        <taxon>Pseudomonas</taxon>
    </lineage>
</organism>
<evidence type="ECO:0000313" key="2">
    <source>
        <dbReference type="Proteomes" id="UP000315235"/>
    </source>
</evidence>
<keyword evidence="2" id="KW-1185">Reference proteome</keyword>
<dbReference type="OrthoDB" id="7031058at2"/>
<gene>
    <name evidence="1" type="ORF">FM069_04970</name>
</gene>